<evidence type="ECO:0008006" key="8">
    <source>
        <dbReference type="Google" id="ProtNLM"/>
    </source>
</evidence>
<comment type="caution">
    <text evidence="6">The sequence shown here is derived from an EMBL/GenBank/DDBJ whole genome shotgun (WGS) entry which is preliminary data.</text>
</comment>
<gene>
    <name evidence="6" type="ORF">US52_C0008G0020</name>
</gene>
<dbReference type="AlphaFoldDB" id="A0A0G0K677"/>
<keyword evidence="1" id="KW-0328">Glycosyltransferase</keyword>
<protein>
    <recommendedName>
        <fullName evidence="8">Undecaprenyl-PP-MurNAc-pentapeptide-UDPGlcNAc GlcNAc transferase</fullName>
    </recommendedName>
</protein>
<keyword evidence="2" id="KW-0808">Transferase</keyword>
<feature type="domain" description="Glycosyl transferase family 28 C-terminal" evidence="5">
    <location>
        <begin position="203"/>
        <end position="363"/>
    </location>
</feature>
<feature type="domain" description="Glycosyltransferase family 28 N-terminal" evidence="4">
    <location>
        <begin position="16"/>
        <end position="161"/>
    </location>
</feature>
<dbReference type="PANTHER" id="PTHR21015">
    <property type="entry name" value="UDP-N-ACETYLGLUCOSAMINE--N-ACETYLMURAMYL-(PENTAPEPTIDE) PYROPHOSPHORYL-UNDECAPRENOL N-ACETYLGLUCOSAMINE TRANSFERASE 1"/>
    <property type="match status" value="1"/>
</dbReference>
<reference evidence="6 7" key="1">
    <citation type="journal article" date="2015" name="Nature">
        <title>rRNA introns, odd ribosomes, and small enigmatic genomes across a large radiation of phyla.</title>
        <authorList>
            <person name="Brown C.T."/>
            <person name="Hug L.A."/>
            <person name="Thomas B.C."/>
            <person name="Sharon I."/>
            <person name="Castelle C.J."/>
            <person name="Singh A."/>
            <person name="Wilkins M.J."/>
            <person name="Williams K.H."/>
            <person name="Banfield J.F."/>
        </authorList>
    </citation>
    <scope>NUCLEOTIDE SEQUENCE [LARGE SCALE GENOMIC DNA]</scope>
</reference>
<feature type="transmembrane region" description="Helical" evidence="3">
    <location>
        <begin position="86"/>
        <end position="105"/>
    </location>
</feature>
<evidence type="ECO:0000259" key="5">
    <source>
        <dbReference type="Pfam" id="PF04101"/>
    </source>
</evidence>
<dbReference type="InterPro" id="IPR007235">
    <property type="entry name" value="Glyco_trans_28_C"/>
</dbReference>
<accession>A0A0G0K677</accession>
<dbReference type="GO" id="GO:1901137">
    <property type="term" value="P:carbohydrate derivative biosynthetic process"/>
    <property type="evidence" value="ECO:0007669"/>
    <property type="project" value="UniProtKB-ARBA"/>
</dbReference>
<proteinExistence type="predicted"/>
<organism evidence="6 7">
    <name type="scientific">candidate division WS6 bacterium GW2011_GWA2_37_6</name>
    <dbReference type="NCBI Taxonomy" id="1619087"/>
    <lineage>
        <taxon>Bacteria</taxon>
        <taxon>Candidatus Dojkabacteria</taxon>
    </lineage>
</organism>
<keyword evidence="3" id="KW-0812">Transmembrane</keyword>
<dbReference type="PANTHER" id="PTHR21015:SF22">
    <property type="entry name" value="GLYCOSYLTRANSFERASE"/>
    <property type="match status" value="1"/>
</dbReference>
<feature type="transmembrane region" description="Helical" evidence="3">
    <location>
        <begin position="111"/>
        <end position="129"/>
    </location>
</feature>
<dbReference type="InterPro" id="IPR004276">
    <property type="entry name" value="GlycoTrans_28_N"/>
</dbReference>
<dbReference type="CDD" id="cd03785">
    <property type="entry name" value="GT28_MurG"/>
    <property type="match status" value="1"/>
</dbReference>
<dbReference type="Pfam" id="PF04101">
    <property type="entry name" value="Glyco_tran_28_C"/>
    <property type="match status" value="1"/>
</dbReference>
<sequence>MKSANSKKISRVLIIGGHLTPAFAVAEELLKKEGVKIIWVGHKHSQTGDKNLSAEYGLVTKKGIKFISLKSGKIWRKWTKNTFLKGLYNIIMLPIGYFRALTILIIYKPDIILSFGGYLSVPVLTNFIINKLNKSKIFIHVQTVRPDLSTKLTTRFADAIFLSWNKSKQYFKGKNSKLTGNPIRTQLLNDRVSNKLFDNNLPVLVVLGGNQGSNTFNRRLRLPILSKYLKEMNIVHQTGSSSITGDFQVALKQREKLSKDLQEHYKVYNFITVDELNNIYNQASLLLSRSGANTVYETMYKGTPAIFMPLPWASNNEQLENAELAAETGLVKVFKFKDGLSEEELFDEVLRGIEQVKSRQSFTKGISWSEAKKKANETIILDSAETIASLILK</sequence>
<name>A0A0G0K677_9BACT</name>
<evidence type="ECO:0000313" key="7">
    <source>
        <dbReference type="Proteomes" id="UP000034852"/>
    </source>
</evidence>
<dbReference type="EMBL" id="LBTH01000008">
    <property type="protein sequence ID" value="KKQ36121.1"/>
    <property type="molecule type" value="Genomic_DNA"/>
</dbReference>
<dbReference type="Proteomes" id="UP000034852">
    <property type="component" value="Unassembled WGS sequence"/>
</dbReference>
<evidence type="ECO:0000259" key="4">
    <source>
        <dbReference type="Pfam" id="PF03033"/>
    </source>
</evidence>
<dbReference type="SUPFAM" id="SSF53756">
    <property type="entry name" value="UDP-Glycosyltransferase/glycogen phosphorylase"/>
    <property type="match status" value="1"/>
</dbReference>
<keyword evidence="3" id="KW-1133">Transmembrane helix</keyword>
<dbReference type="GO" id="GO:0016758">
    <property type="term" value="F:hexosyltransferase activity"/>
    <property type="evidence" value="ECO:0007669"/>
    <property type="project" value="InterPro"/>
</dbReference>
<evidence type="ECO:0000256" key="1">
    <source>
        <dbReference type="ARBA" id="ARBA00022676"/>
    </source>
</evidence>
<evidence type="ECO:0000313" key="6">
    <source>
        <dbReference type="EMBL" id="KKQ36121.1"/>
    </source>
</evidence>
<dbReference type="Pfam" id="PF03033">
    <property type="entry name" value="Glyco_transf_28"/>
    <property type="match status" value="1"/>
</dbReference>
<keyword evidence="3" id="KW-0472">Membrane</keyword>
<dbReference type="Gene3D" id="3.40.50.2000">
    <property type="entry name" value="Glycogen Phosphorylase B"/>
    <property type="match status" value="2"/>
</dbReference>
<dbReference type="GO" id="GO:0005975">
    <property type="term" value="P:carbohydrate metabolic process"/>
    <property type="evidence" value="ECO:0007669"/>
    <property type="project" value="InterPro"/>
</dbReference>
<evidence type="ECO:0000256" key="2">
    <source>
        <dbReference type="ARBA" id="ARBA00022679"/>
    </source>
</evidence>
<evidence type="ECO:0000256" key="3">
    <source>
        <dbReference type="SAM" id="Phobius"/>
    </source>
</evidence>